<name>A0A4Y9JW89_9PAST</name>
<gene>
    <name evidence="1" type="primary">cas10</name>
    <name evidence="1" type="ORF">E4T80_08115</name>
</gene>
<evidence type="ECO:0000313" key="2">
    <source>
        <dbReference type="Proteomes" id="UP000297396"/>
    </source>
</evidence>
<dbReference type="OrthoDB" id="9768769at2"/>
<dbReference type="RefSeq" id="WP_135057128.1">
    <property type="nucleotide sequence ID" value="NZ_JADGLC010000017.1"/>
</dbReference>
<dbReference type="Proteomes" id="UP000297396">
    <property type="component" value="Unassembled WGS sequence"/>
</dbReference>
<accession>A0A4Y9JW89</accession>
<dbReference type="PANTHER" id="PTHR36528:SF1">
    <property type="entry name" value="CRISPR SYSTEM SINGLE-STRAND-SPECIFIC DEOXYRIBONUCLEASE CAS10_CSM1 (SUBTYPE III-A)"/>
    <property type="match status" value="1"/>
</dbReference>
<dbReference type="InterPro" id="IPR052117">
    <property type="entry name" value="Cas10/Csm1_subtype-III-A"/>
</dbReference>
<dbReference type="InterPro" id="IPR013408">
    <property type="entry name" value="Cas10/Csm1"/>
</dbReference>
<sequence length="353" mass="40719">MSSLLSASCRVAFSALIHDLGKFAERAKLPILKETLDAHKTLYCPYNQKMGYHSHIHAAYTGYALDQIESYLPDIIKHKTYPFVSKQEGQSLTITDSLINAAAAHHKPETFLQWIIATADRVASGFERDKFEEYNRQEENKNHYQSRLLTLFEQINLSTAKQGNYSLDYAYNLIPLSAESSFPQPRRIIEPTNNEFAQQTYLKLWGLFTQGIAQIPHSHKYKWDLWLDHFDTLYQCFTSCIPSATFGVKPDISLYDHSKTTAALATALWRWHEEHQLTGQEQISQLRDRERSWNEKKFLLIQGDFFGIQDFIFSSGNDNNKRAAKLLRGRSFQVSLFTELAALKLLQAFFVCQ</sequence>
<comment type="caution">
    <text evidence="1">The sequence shown here is derived from an EMBL/GenBank/DDBJ whole genome shotgun (WGS) entry which is preliminary data.</text>
</comment>
<dbReference type="PANTHER" id="PTHR36528">
    <property type="entry name" value="CRISPR SYSTEM SINGLE-STRAND-SPECIFIC DEOXYRIBONUCLEASE CAS10/CSM1 (SUBTYPE III-A)"/>
    <property type="match status" value="1"/>
</dbReference>
<dbReference type="EMBL" id="SPPA01000017">
    <property type="protein sequence ID" value="TFV09552.1"/>
    <property type="molecule type" value="Genomic_DNA"/>
</dbReference>
<reference evidence="1 2" key="1">
    <citation type="submission" date="2019-03" db="EMBL/GenBank/DDBJ databases">
        <title>Diversity of the mouse oral microbiome.</title>
        <authorList>
            <person name="Joseph S."/>
            <person name="Aduse-Opoku J."/>
            <person name="Curtis M."/>
            <person name="Wade W."/>
            <person name="Hashim A."/>
        </authorList>
    </citation>
    <scope>NUCLEOTIDE SEQUENCE [LARGE SCALE GENOMIC DNA]</scope>
    <source>
        <strain evidence="1 2">WT12</strain>
    </source>
</reference>
<proteinExistence type="predicted"/>
<dbReference type="NCBIfam" id="TIGR02578">
    <property type="entry name" value="cas_TM1811_Csm1"/>
    <property type="match status" value="1"/>
</dbReference>
<dbReference type="AlphaFoldDB" id="A0A4Y9JW89"/>
<protein>
    <submittedName>
        <fullName evidence="1">Type III-A CRISPR-associated protein Cas10/Csm1</fullName>
    </submittedName>
</protein>
<evidence type="ECO:0000313" key="1">
    <source>
        <dbReference type="EMBL" id="TFV09552.1"/>
    </source>
</evidence>
<organism evidence="1 2">
    <name type="scientific">Muribacter muris</name>
    <dbReference type="NCBI Taxonomy" id="67855"/>
    <lineage>
        <taxon>Bacteria</taxon>
        <taxon>Pseudomonadati</taxon>
        <taxon>Pseudomonadota</taxon>
        <taxon>Gammaproteobacteria</taxon>
        <taxon>Pasteurellales</taxon>
        <taxon>Pasteurellaceae</taxon>
        <taxon>Muribacter</taxon>
    </lineage>
</organism>